<evidence type="ECO:0008006" key="2">
    <source>
        <dbReference type="Google" id="ProtNLM"/>
    </source>
</evidence>
<evidence type="ECO:0000313" key="1">
    <source>
        <dbReference type="EMBL" id="HFC03908.1"/>
    </source>
</evidence>
<dbReference type="Gene3D" id="3.30.420.40">
    <property type="match status" value="1"/>
</dbReference>
<proteinExistence type="predicted"/>
<name>A0A7V2SJC5_9BACT</name>
<dbReference type="Proteomes" id="UP000885722">
    <property type="component" value="Unassembled WGS sequence"/>
</dbReference>
<reference evidence="1" key="1">
    <citation type="journal article" date="2020" name="mSystems">
        <title>Genome- and Community-Level Interaction Insights into Carbon Utilization and Element Cycling Functions of Hydrothermarchaeota in Hydrothermal Sediment.</title>
        <authorList>
            <person name="Zhou Z."/>
            <person name="Liu Y."/>
            <person name="Xu W."/>
            <person name="Pan J."/>
            <person name="Luo Z.H."/>
            <person name="Li M."/>
        </authorList>
    </citation>
    <scope>NUCLEOTIDE SEQUENCE [LARGE SCALE GENOMIC DNA]</scope>
    <source>
        <strain evidence="1">HyVt-513</strain>
    </source>
</reference>
<organism evidence="1">
    <name type="scientific">Nitratifractor salsuginis</name>
    <dbReference type="NCBI Taxonomy" id="269261"/>
    <lineage>
        <taxon>Bacteria</taxon>
        <taxon>Pseudomonadati</taxon>
        <taxon>Campylobacterota</taxon>
        <taxon>Epsilonproteobacteria</taxon>
        <taxon>Campylobacterales</taxon>
        <taxon>Sulfurovaceae</taxon>
        <taxon>Nitratifractor</taxon>
    </lineage>
</organism>
<dbReference type="EMBL" id="DRNO01000232">
    <property type="protein sequence ID" value="HFC03908.1"/>
    <property type="molecule type" value="Genomic_DNA"/>
</dbReference>
<sequence length="154" mass="17122">MSGVLPSRTLLINPVASPLQFALYEGGKLQRSWERDGYASEILLPELDRLVEEGLDEILYVNGPGSQMGIKLTYIALETLRLLRGIPFGAVSAFALNGGRPLKAMGRLYFVKEKETIITQPLEETIVQEFSFPSSLEALEREPGNRPDYRLPAV</sequence>
<protein>
    <recommendedName>
        <fullName evidence="2">Peptidase M22 glycoprotease</fullName>
    </recommendedName>
</protein>
<dbReference type="InterPro" id="IPR043129">
    <property type="entry name" value="ATPase_NBD"/>
</dbReference>
<gene>
    <name evidence="1" type="ORF">ENJ74_03445</name>
</gene>
<dbReference type="SUPFAM" id="SSF53067">
    <property type="entry name" value="Actin-like ATPase domain"/>
    <property type="match status" value="1"/>
</dbReference>
<comment type="caution">
    <text evidence="1">The sequence shown here is derived from an EMBL/GenBank/DDBJ whole genome shotgun (WGS) entry which is preliminary data.</text>
</comment>
<dbReference type="AlphaFoldDB" id="A0A7V2SJC5"/>
<accession>A0A7V2SJC5</accession>